<organism evidence="1 2">
    <name type="scientific">Halosimplex pelagicum</name>
    <dbReference type="NCBI Taxonomy" id="869886"/>
    <lineage>
        <taxon>Archaea</taxon>
        <taxon>Methanobacteriati</taxon>
        <taxon>Methanobacteriota</taxon>
        <taxon>Stenosarchaea group</taxon>
        <taxon>Halobacteria</taxon>
        <taxon>Halobacteriales</taxon>
        <taxon>Haloarculaceae</taxon>
        <taxon>Halosimplex</taxon>
    </lineage>
</organism>
<dbReference type="GeneID" id="56085123"/>
<gene>
    <name evidence="1" type="ORF">HZS54_21000</name>
</gene>
<accession>A0A7D5PGI3</accession>
<name>A0A7D5PGI3_9EURY</name>
<protein>
    <submittedName>
        <fullName evidence="1">TFIIB-type zinc ribbon-containing protein</fullName>
    </submittedName>
</protein>
<proteinExistence type="predicted"/>
<dbReference type="Proteomes" id="UP000509346">
    <property type="component" value="Chromosome"/>
</dbReference>
<dbReference type="KEGG" id="hpel:HZS54_21000"/>
<dbReference type="EMBL" id="CP058909">
    <property type="protein sequence ID" value="QLH83959.1"/>
    <property type="molecule type" value="Genomic_DNA"/>
</dbReference>
<reference evidence="1 2" key="1">
    <citation type="submission" date="2020-07" db="EMBL/GenBank/DDBJ databases">
        <title>Halosimplex litoreum sp. nov. and Halosimplex rubrum sp. nov., isolated from different salt environments.</title>
        <authorList>
            <person name="Cui H."/>
        </authorList>
    </citation>
    <scope>NUCLEOTIDE SEQUENCE [LARGE SCALE GENOMIC DNA]</scope>
    <source>
        <strain evidence="1 2">R2</strain>
    </source>
</reference>
<evidence type="ECO:0000313" key="2">
    <source>
        <dbReference type="Proteomes" id="UP000509346"/>
    </source>
</evidence>
<evidence type="ECO:0000313" key="1">
    <source>
        <dbReference type="EMBL" id="QLH83959.1"/>
    </source>
</evidence>
<dbReference type="AlphaFoldDB" id="A0A7D5PGI3"/>
<sequence length="239" mass="26424">MKIRGERECRECGTRWSYYETGSVVCPDCGSIRSVGLDDPTEHTAGNARLDLTEIRALLDDQSLADVAEAAADRCREYVRQCGFVSGGELRPLDDTYLAAVELRLAGEEVARAMRVSDDEEYYFLELLGGADEGERPPADEVPESMRAVRGLAYARAVDAYRSDLRRYLDDNPDATVRSLLTTLRDHQKRIEALDGDVSPRTAGELVYVVRAVGRALADGDETALAEAQNRLDGFEIDL</sequence>
<dbReference type="RefSeq" id="WP_179919060.1">
    <property type="nucleotide sequence ID" value="NZ_CP058909.1"/>
</dbReference>
<keyword evidence="2" id="KW-1185">Reference proteome</keyword>
<dbReference type="Pfam" id="PF23430">
    <property type="entry name" value="DUF7117"/>
    <property type="match status" value="1"/>
</dbReference>
<dbReference type="OrthoDB" id="341613at2157"/>
<dbReference type="InterPro" id="IPR055541">
    <property type="entry name" value="DUF7117"/>
</dbReference>